<evidence type="ECO:0008006" key="4">
    <source>
        <dbReference type="Google" id="ProtNLM"/>
    </source>
</evidence>
<evidence type="ECO:0000313" key="3">
    <source>
        <dbReference type="Proteomes" id="UP000823521"/>
    </source>
</evidence>
<gene>
    <name evidence="2" type="ORF">GSF22_06145</name>
</gene>
<dbReference type="EMBL" id="WVUH01000030">
    <property type="protein sequence ID" value="MBO4205590.1"/>
    <property type="molecule type" value="Genomic_DNA"/>
</dbReference>
<feature type="region of interest" description="Disordered" evidence="1">
    <location>
        <begin position="37"/>
        <end position="60"/>
    </location>
</feature>
<sequence>MEDRAHERFSRWAADGTWDRLKAHVIALAELDEGIDGNARGDATIVTPTNTPPVPVQGAAHDKSRAAQAISRSRGSLTTKIHTLADGRGRSLATRITPG</sequence>
<keyword evidence="3" id="KW-1185">Reference proteome</keyword>
<accession>A0ABS3VM50</accession>
<reference evidence="2 3" key="1">
    <citation type="submission" date="2019-12" db="EMBL/GenBank/DDBJ databases">
        <title>Whole genome sequencing of endophytic Actinobacterium Micromonospora sp. MPMI6T.</title>
        <authorList>
            <person name="Evv R."/>
            <person name="Podile A.R."/>
        </authorList>
    </citation>
    <scope>NUCLEOTIDE SEQUENCE [LARGE SCALE GENOMIC DNA]</scope>
    <source>
        <strain evidence="2 3">MPMI6</strain>
    </source>
</reference>
<proteinExistence type="predicted"/>
<evidence type="ECO:0000313" key="2">
    <source>
        <dbReference type="EMBL" id="MBO4205590.1"/>
    </source>
</evidence>
<protein>
    <recommendedName>
        <fullName evidence="4">Transposase of IS4/5 family</fullName>
    </recommendedName>
</protein>
<dbReference type="Proteomes" id="UP000823521">
    <property type="component" value="Unassembled WGS sequence"/>
</dbReference>
<comment type="caution">
    <text evidence="2">The sequence shown here is derived from an EMBL/GenBank/DDBJ whole genome shotgun (WGS) entry which is preliminary data.</text>
</comment>
<organism evidence="2 3">
    <name type="scientific">Micromonospora echinofusca</name>
    <dbReference type="NCBI Taxonomy" id="47858"/>
    <lineage>
        <taxon>Bacteria</taxon>
        <taxon>Bacillati</taxon>
        <taxon>Actinomycetota</taxon>
        <taxon>Actinomycetes</taxon>
        <taxon>Micromonosporales</taxon>
        <taxon>Micromonosporaceae</taxon>
        <taxon>Micromonospora</taxon>
    </lineage>
</organism>
<evidence type="ECO:0000256" key="1">
    <source>
        <dbReference type="SAM" id="MobiDB-lite"/>
    </source>
</evidence>
<name>A0ABS3VM50_MICEH</name>